<dbReference type="Proteomes" id="UP001596018">
    <property type="component" value="Unassembled WGS sequence"/>
</dbReference>
<dbReference type="EMBL" id="JBHSMM010000001">
    <property type="protein sequence ID" value="MFC5439803.1"/>
    <property type="molecule type" value="Genomic_DNA"/>
</dbReference>
<protein>
    <recommendedName>
        <fullName evidence="3">Baseplate protein J-like domain-containing protein</fullName>
    </recommendedName>
</protein>
<name>A0ABW0JUG8_9GAMM</name>
<evidence type="ECO:0008006" key="3">
    <source>
        <dbReference type="Google" id="ProtNLM"/>
    </source>
</evidence>
<comment type="caution">
    <text evidence="1">The sequence shown here is derived from an EMBL/GenBank/DDBJ whole genome shotgun (WGS) entry which is preliminary data.</text>
</comment>
<evidence type="ECO:0000313" key="2">
    <source>
        <dbReference type="Proteomes" id="UP001596018"/>
    </source>
</evidence>
<evidence type="ECO:0000313" key="1">
    <source>
        <dbReference type="EMBL" id="MFC5439803.1"/>
    </source>
</evidence>
<organism evidence="1 2">
    <name type="scientific">Rhodanobacter ginsenosidimutans</name>
    <dbReference type="NCBI Taxonomy" id="490571"/>
    <lineage>
        <taxon>Bacteria</taxon>
        <taxon>Pseudomonadati</taxon>
        <taxon>Pseudomonadota</taxon>
        <taxon>Gammaproteobacteria</taxon>
        <taxon>Lysobacterales</taxon>
        <taxon>Rhodanobacteraceae</taxon>
        <taxon>Rhodanobacter</taxon>
    </lineage>
</organism>
<accession>A0ABW0JUG8</accession>
<proteinExistence type="predicted"/>
<gene>
    <name evidence="1" type="ORF">ACFPK0_07250</name>
</gene>
<dbReference type="RefSeq" id="WP_377339389.1">
    <property type="nucleotide sequence ID" value="NZ_JALBWS010000014.1"/>
</dbReference>
<sequence>MEVFSEVFDSGGKDTKDAAAFLLHQFAAQTGLDSLSSNAGALLLVLSGLGFIKRLDYLDVIDGTFAGGTPELLINESRLGRLDARFADLTNLKLVGTVVDTLVVDDKTRFGEGNIGIGNIEVRTEDNSEVIHGADRVKTYIDEKICAQIASLRSSDHLDYFYKVVRRVIRQVYLREHGGDDDGYFLIQDPKWPAIRDILHRSGRLDVVQNKQAKGVKSSFIRIKRPRDLLDSELPETDKIVQEVILLDV</sequence>
<reference evidence="2" key="1">
    <citation type="journal article" date="2019" name="Int. J. Syst. Evol. Microbiol.">
        <title>The Global Catalogue of Microorganisms (GCM) 10K type strain sequencing project: providing services to taxonomists for standard genome sequencing and annotation.</title>
        <authorList>
            <consortium name="The Broad Institute Genomics Platform"/>
            <consortium name="The Broad Institute Genome Sequencing Center for Infectious Disease"/>
            <person name="Wu L."/>
            <person name="Ma J."/>
        </authorList>
    </citation>
    <scope>NUCLEOTIDE SEQUENCE [LARGE SCALE GENOMIC DNA]</scope>
    <source>
        <strain evidence="2">KACC 12822</strain>
    </source>
</reference>
<keyword evidence="2" id="KW-1185">Reference proteome</keyword>